<keyword evidence="3" id="KW-1185">Reference proteome</keyword>
<accession>A0A151SWR6</accession>
<evidence type="ECO:0008006" key="4">
    <source>
        <dbReference type="Google" id="ProtNLM"/>
    </source>
</evidence>
<dbReference type="AlphaFoldDB" id="A0A151SWR6"/>
<feature type="region of interest" description="Disordered" evidence="1">
    <location>
        <begin position="216"/>
        <end position="257"/>
    </location>
</feature>
<evidence type="ECO:0000313" key="2">
    <source>
        <dbReference type="EMBL" id="KYP59223.1"/>
    </source>
</evidence>
<dbReference type="PANTHER" id="PTHR35317:SF31">
    <property type="entry name" value="DUF4219 DOMAIN-CONTAINING PROTEIN"/>
    <property type="match status" value="1"/>
</dbReference>
<gene>
    <name evidence="2" type="ORF">KK1_014655</name>
</gene>
<proteinExistence type="predicted"/>
<organism evidence="2 3">
    <name type="scientific">Cajanus cajan</name>
    <name type="common">Pigeon pea</name>
    <name type="synonym">Cajanus indicus</name>
    <dbReference type="NCBI Taxonomy" id="3821"/>
    <lineage>
        <taxon>Eukaryota</taxon>
        <taxon>Viridiplantae</taxon>
        <taxon>Streptophyta</taxon>
        <taxon>Embryophyta</taxon>
        <taxon>Tracheophyta</taxon>
        <taxon>Spermatophyta</taxon>
        <taxon>Magnoliopsida</taxon>
        <taxon>eudicotyledons</taxon>
        <taxon>Gunneridae</taxon>
        <taxon>Pentapetalae</taxon>
        <taxon>rosids</taxon>
        <taxon>fabids</taxon>
        <taxon>Fabales</taxon>
        <taxon>Fabaceae</taxon>
        <taxon>Papilionoideae</taxon>
        <taxon>50 kb inversion clade</taxon>
        <taxon>NPAAA clade</taxon>
        <taxon>indigoferoid/millettioid clade</taxon>
        <taxon>Phaseoleae</taxon>
        <taxon>Cajanus</taxon>
    </lineage>
</organism>
<protein>
    <recommendedName>
        <fullName evidence="4">Retrovirus-related Pol polyprotein from transposon TNT 1-94</fullName>
    </recommendedName>
</protein>
<evidence type="ECO:0000313" key="3">
    <source>
        <dbReference type="Proteomes" id="UP000075243"/>
    </source>
</evidence>
<dbReference type="PANTHER" id="PTHR35317">
    <property type="entry name" value="OS04G0629600 PROTEIN"/>
    <property type="match status" value="1"/>
</dbReference>
<dbReference type="Pfam" id="PF14223">
    <property type="entry name" value="Retrotran_gag_2"/>
    <property type="match status" value="1"/>
</dbReference>
<evidence type="ECO:0000256" key="1">
    <source>
        <dbReference type="SAM" id="MobiDB-lite"/>
    </source>
</evidence>
<feature type="compositionally biased region" description="Basic and acidic residues" evidence="1">
    <location>
        <begin position="237"/>
        <end position="247"/>
    </location>
</feature>
<feature type="compositionally biased region" description="Basic residues" evidence="1">
    <location>
        <begin position="216"/>
        <end position="233"/>
    </location>
</feature>
<dbReference type="Gramene" id="C.cajan_14227.t">
    <property type="protein sequence ID" value="C.cajan_14227.t"/>
    <property type="gene ID" value="C.cajan_14227"/>
</dbReference>
<dbReference type="EMBL" id="CM003612">
    <property type="protein sequence ID" value="KYP59223.1"/>
    <property type="molecule type" value="Genomic_DNA"/>
</dbReference>
<name>A0A151SWR6_CAJCA</name>
<dbReference type="Proteomes" id="UP000075243">
    <property type="component" value="Chromosome 10"/>
</dbReference>
<reference evidence="2 3" key="1">
    <citation type="journal article" date="2012" name="Nat. Biotechnol.">
        <title>Draft genome sequence of pigeonpea (Cajanus cajan), an orphan legume crop of resource-poor farmers.</title>
        <authorList>
            <person name="Varshney R.K."/>
            <person name="Chen W."/>
            <person name="Li Y."/>
            <person name="Bharti A.K."/>
            <person name="Saxena R.K."/>
            <person name="Schlueter J.A."/>
            <person name="Donoghue M.T."/>
            <person name="Azam S."/>
            <person name="Fan G."/>
            <person name="Whaley A.M."/>
            <person name="Farmer A.D."/>
            <person name="Sheridan J."/>
            <person name="Iwata A."/>
            <person name="Tuteja R."/>
            <person name="Penmetsa R.V."/>
            <person name="Wu W."/>
            <person name="Upadhyaya H.D."/>
            <person name="Yang S.P."/>
            <person name="Shah T."/>
            <person name="Saxena K.B."/>
            <person name="Michael T."/>
            <person name="McCombie W.R."/>
            <person name="Yang B."/>
            <person name="Zhang G."/>
            <person name="Yang H."/>
            <person name="Wang J."/>
            <person name="Spillane C."/>
            <person name="Cook D.R."/>
            <person name="May G.D."/>
            <person name="Xu X."/>
            <person name="Jackson S.A."/>
        </authorList>
    </citation>
    <scope>NUCLEOTIDE SEQUENCE [LARGE SCALE GENOMIC DNA]</scope>
    <source>
        <strain evidence="3">cv. Asha</strain>
    </source>
</reference>
<sequence length="424" mass="48815">MASGNNGVFAVPQFSRENYHIWIVKMRSCLKSFDLWEYVDQDKEVPPLRANPTIAQMKQHEEETLKKEKVVSCLHSALSDDVFTSIMHLEIAKQIWDELNERYISDERVRSTKLLTLKREFEMLKMKESESVKEYTSKLSHLVNQMRLYGEVVHDHKVVEKMLISLPVKFEAKVAAIEESCDLKKLTISEMVSKLQAHEQRLSMRMDDVTEGAFQARHKGKQAGQKNQKKHNYKTAGDQKGKTKMDGSSESAANNHFPPCSTCKRSNHLSKDCWYKGKRQIQCNICKKWGHRERLKGMEVHQFDDGIFLSQQKYANDLLKKFKLENCNPVLTPLAVNEKLSKDDGDAKVDVTQYRSLVGSLLCLTTTIPDLMFYSSLLSRFMHSPSLTHFGVGKRVWRYLKGTANFGIWYNKSDGKVEGFVDSD</sequence>